<accession>A0A516G743</accession>
<protein>
    <recommendedName>
        <fullName evidence="4">Thiazolylpeptide-type bacteriocin</fullName>
    </recommendedName>
</protein>
<dbReference type="KEGG" id="orz:FNH13_02495"/>
<name>A0A516G743_9MICO</name>
<evidence type="ECO:0000313" key="2">
    <source>
        <dbReference type="EMBL" id="QDO87339.1"/>
    </source>
</evidence>
<reference evidence="2 3" key="1">
    <citation type="submission" date="2019-07" db="EMBL/GenBank/DDBJ databases">
        <title>complete genome sequencing of Ornithinimicrobium sp. H23M54.</title>
        <authorList>
            <person name="Bae J.-W."/>
            <person name="Lee S.-Y."/>
        </authorList>
    </citation>
    <scope>NUCLEOTIDE SEQUENCE [LARGE SCALE GENOMIC DNA]</scope>
    <source>
        <strain evidence="2 3">H23M54</strain>
    </source>
</reference>
<dbReference type="Proteomes" id="UP000315395">
    <property type="component" value="Chromosome"/>
</dbReference>
<gene>
    <name evidence="2" type="ORF">FNH13_02495</name>
</gene>
<feature type="region of interest" description="Disordered" evidence="1">
    <location>
        <begin position="45"/>
        <end position="65"/>
    </location>
</feature>
<organism evidence="2 3">
    <name type="scientific">Ornithinimicrobium ciconiae</name>
    <dbReference type="NCBI Taxonomy" id="2594265"/>
    <lineage>
        <taxon>Bacteria</taxon>
        <taxon>Bacillati</taxon>
        <taxon>Actinomycetota</taxon>
        <taxon>Actinomycetes</taxon>
        <taxon>Micrococcales</taxon>
        <taxon>Ornithinimicrobiaceae</taxon>
        <taxon>Ornithinimicrobium</taxon>
    </lineage>
</organism>
<dbReference type="EMBL" id="CP041616">
    <property type="protein sequence ID" value="QDO87339.1"/>
    <property type="molecule type" value="Genomic_DNA"/>
</dbReference>
<dbReference type="AlphaFoldDB" id="A0A516G743"/>
<evidence type="ECO:0000256" key="1">
    <source>
        <dbReference type="SAM" id="MobiDB-lite"/>
    </source>
</evidence>
<proteinExistence type="predicted"/>
<keyword evidence="3" id="KW-1185">Reference proteome</keyword>
<sequence length="65" mass="6599">MDPFLTTEIASLEAETFEVLELTEVAEDMAAWSSCSTSSCCSTSSSSCGSTSSCSCSCASTSSCA</sequence>
<evidence type="ECO:0000313" key="3">
    <source>
        <dbReference type="Proteomes" id="UP000315395"/>
    </source>
</evidence>
<evidence type="ECO:0008006" key="4">
    <source>
        <dbReference type="Google" id="ProtNLM"/>
    </source>
</evidence>